<comment type="subcellular location">
    <subcellularLocation>
        <location evidence="1">Membrane</location>
        <topology evidence="1">Multi-pass membrane protein</topology>
    </subcellularLocation>
</comment>
<feature type="transmembrane region" description="Helical" evidence="5">
    <location>
        <begin position="269"/>
        <end position="294"/>
    </location>
</feature>
<keyword evidence="2 5" id="KW-0812">Transmembrane</keyword>
<dbReference type="InterPro" id="IPR007016">
    <property type="entry name" value="O-antigen_ligase-rel_domated"/>
</dbReference>
<dbReference type="Proteomes" id="UP000319627">
    <property type="component" value="Unassembled WGS sequence"/>
</dbReference>
<evidence type="ECO:0000256" key="1">
    <source>
        <dbReference type="ARBA" id="ARBA00004141"/>
    </source>
</evidence>
<feature type="transmembrane region" description="Helical" evidence="5">
    <location>
        <begin position="129"/>
        <end position="145"/>
    </location>
</feature>
<keyword evidence="3 5" id="KW-1133">Transmembrane helix</keyword>
<dbReference type="PANTHER" id="PTHR37422">
    <property type="entry name" value="TEICHURONIC ACID BIOSYNTHESIS PROTEIN TUAE"/>
    <property type="match status" value="1"/>
</dbReference>
<gene>
    <name evidence="7" type="ORF">LX59_02583</name>
</gene>
<evidence type="ECO:0000256" key="2">
    <source>
        <dbReference type="ARBA" id="ARBA00022692"/>
    </source>
</evidence>
<dbReference type="Pfam" id="PF04932">
    <property type="entry name" value="Wzy_C"/>
    <property type="match status" value="1"/>
</dbReference>
<feature type="transmembrane region" description="Helical" evidence="5">
    <location>
        <begin position="198"/>
        <end position="220"/>
    </location>
</feature>
<feature type="domain" description="O-antigen ligase-related" evidence="6">
    <location>
        <begin position="165"/>
        <end position="286"/>
    </location>
</feature>
<organism evidence="7 8">
    <name type="scientific">Azomonas agilis</name>
    <dbReference type="NCBI Taxonomy" id="116849"/>
    <lineage>
        <taxon>Bacteria</taxon>
        <taxon>Pseudomonadati</taxon>
        <taxon>Pseudomonadota</taxon>
        <taxon>Gammaproteobacteria</taxon>
        <taxon>Pseudomonadales</taxon>
        <taxon>Pseudomonadaceae</taxon>
        <taxon>Azomonas</taxon>
    </lineage>
</organism>
<keyword evidence="8" id="KW-1185">Reference proteome</keyword>
<evidence type="ECO:0000256" key="3">
    <source>
        <dbReference type="ARBA" id="ARBA00022989"/>
    </source>
</evidence>
<proteinExistence type="predicted"/>
<evidence type="ECO:0000313" key="8">
    <source>
        <dbReference type="Proteomes" id="UP000319627"/>
    </source>
</evidence>
<keyword evidence="7" id="KW-0436">Ligase</keyword>
<dbReference type="EMBL" id="VLKG01000010">
    <property type="protein sequence ID" value="TWH64376.1"/>
    <property type="molecule type" value="Genomic_DNA"/>
</dbReference>
<evidence type="ECO:0000256" key="5">
    <source>
        <dbReference type="SAM" id="Phobius"/>
    </source>
</evidence>
<dbReference type="InterPro" id="IPR051533">
    <property type="entry name" value="WaaL-like"/>
</dbReference>
<reference evidence="7 8" key="1">
    <citation type="submission" date="2019-07" db="EMBL/GenBank/DDBJ databases">
        <title>Genomic Encyclopedia of Type Strains, Phase I: the one thousand microbial genomes (KMG-I) project.</title>
        <authorList>
            <person name="Kyrpides N."/>
        </authorList>
    </citation>
    <scope>NUCLEOTIDE SEQUENCE [LARGE SCALE GENOMIC DNA]</scope>
    <source>
        <strain evidence="7 8">DSM 375</strain>
    </source>
</reference>
<dbReference type="PANTHER" id="PTHR37422:SF13">
    <property type="entry name" value="LIPOPOLYSACCHARIDE BIOSYNTHESIS PROTEIN PA4999-RELATED"/>
    <property type="match status" value="1"/>
</dbReference>
<evidence type="ECO:0000259" key="6">
    <source>
        <dbReference type="Pfam" id="PF04932"/>
    </source>
</evidence>
<feature type="transmembrane region" description="Helical" evidence="5">
    <location>
        <begin position="306"/>
        <end position="328"/>
    </location>
</feature>
<evidence type="ECO:0000256" key="4">
    <source>
        <dbReference type="ARBA" id="ARBA00023136"/>
    </source>
</evidence>
<evidence type="ECO:0000313" key="7">
    <source>
        <dbReference type="EMBL" id="TWH64376.1"/>
    </source>
</evidence>
<name>A0A562I0M2_9GAMM</name>
<comment type="caution">
    <text evidence="7">The sequence shown here is derived from an EMBL/GenBank/DDBJ whole genome shotgun (WGS) entry which is preliminary data.</text>
</comment>
<feature type="transmembrane region" description="Helical" evidence="5">
    <location>
        <begin position="88"/>
        <end position="109"/>
    </location>
</feature>
<feature type="transmembrane region" description="Helical" evidence="5">
    <location>
        <begin position="6"/>
        <end position="24"/>
    </location>
</feature>
<protein>
    <submittedName>
        <fullName evidence="7">O-antigen ligase</fullName>
    </submittedName>
</protein>
<accession>A0A562I0M2</accession>
<feature type="transmembrane region" description="Helical" evidence="5">
    <location>
        <begin position="334"/>
        <end position="350"/>
    </location>
</feature>
<dbReference type="GO" id="GO:0016020">
    <property type="term" value="C:membrane"/>
    <property type="evidence" value="ECO:0007669"/>
    <property type="project" value="UniProtKB-SubCell"/>
</dbReference>
<sequence>MPTNKVYHQGLIYLLWLPGVISLFKTPTWYQAFDRLLLSLLGLSVAWAALSLSWGGHPRQLKEVFYVLISLNGLLMLALRNPRLFWQLLAYAAFIGGLMGWVALIYHYLIQGNNWSIRTTATGQLDHTILASHVMGVLCLILVYLRRRLPQMLQKGYWMFACSGYLAFLLMSRTKGTLLALVACLILSYLWKPSRRSLIVAGTTIACSLIGIMFFPEAILRGGFSSRPELLQLAWEQLQQHFWFGLGLDQEYLLTIPETGYSFRHAHNFYAHLAVELGVIGLTLWLLLLAGVAWRGWMTRHTAAGRAVCALLCFSCIALLTDGLGPWVKPREEWFTVWLPIFLGFSLQAARIKPLEKDHCQCR</sequence>
<feature type="transmembrane region" description="Helical" evidence="5">
    <location>
        <begin position="176"/>
        <end position="191"/>
    </location>
</feature>
<keyword evidence="4 5" id="KW-0472">Membrane</keyword>
<dbReference type="GO" id="GO:0016874">
    <property type="term" value="F:ligase activity"/>
    <property type="evidence" value="ECO:0007669"/>
    <property type="project" value="UniProtKB-KW"/>
</dbReference>
<feature type="transmembrane region" description="Helical" evidence="5">
    <location>
        <begin position="36"/>
        <end position="57"/>
    </location>
</feature>
<dbReference type="AlphaFoldDB" id="A0A562I0M2"/>